<reference evidence="6 7" key="1">
    <citation type="submission" date="2020-03" db="EMBL/GenBank/DDBJ databases">
        <authorList>
            <person name="Lai Q."/>
        </authorList>
    </citation>
    <scope>NUCLEOTIDE SEQUENCE [LARGE SCALE GENOMIC DNA]</scope>
    <source>
        <strain evidence="6 7">CCUG 25036</strain>
    </source>
</reference>
<dbReference type="Gene3D" id="1.10.287.480">
    <property type="entry name" value="helix hairpin bin"/>
    <property type="match status" value="1"/>
</dbReference>
<dbReference type="GO" id="GO:0042026">
    <property type="term" value="P:protein refolding"/>
    <property type="evidence" value="ECO:0007669"/>
    <property type="project" value="TreeGrafter"/>
</dbReference>
<evidence type="ECO:0000313" key="7">
    <source>
        <dbReference type="Proteomes" id="UP000490980"/>
    </source>
</evidence>
<dbReference type="InterPro" id="IPR016154">
    <property type="entry name" value="Heat_shock_Hsp33_C"/>
</dbReference>
<dbReference type="InterPro" id="IPR016153">
    <property type="entry name" value="Heat_shock_Hsp33_N"/>
</dbReference>
<dbReference type="Gene3D" id="3.90.1280.10">
    <property type="entry name" value="HSP33 redox switch-like"/>
    <property type="match status" value="1"/>
</dbReference>
<dbReference type="EMBL" id="JAARLZ010000013">
    <property type="protein sequence ID" value="NII08608.1"/>
    <property type="molecule type" value="Genomic_DNA"/>
</dbReference>
<accession>A0A7X5UDR0</accession>
<sequence length="288" mass="31415">MLEKAGVRGVFVRLGASWREIASRAEYPEALRDTLGQTVAASALLTGNIKFDGSLSLEFKSQGAVRLLFSECTDRGRLRGLARFDADALGEAVNLASMDDEMLAITVGSAERGRYQGIVDLADSANIGEALEGYFSRSEQLPTRILLAADGERAVGLMLQPVPGEGGHSAAEEDADAWERIGMLTSTLGTAEMLETLPEDLLYRLYHEETVLLYEPKSLAFGCTCSRERVEGMLRNLGREEVEATLEERNGEIEVVCEFCATKYLFDRVDAGQLLTEGDTPPVSHTLQ</sequence>
<keyword evidence="2" id="KW-0862">Zinc</keyword>
<evidence type="ECO:0000313" key="6">
    <source>
        <dbReference type="EMBL" id="NII08608.1"/>
    </source>
</evidence>
<evidence type="ECO:0000256" key="5">
    <source>
        <dbReference type="ARBA" id="ARBA00023284"/>
    </source>
</evidence>
<gene>
    <name evidence="6" type="ORF">HBF25_19665</name>
</gene>
<dbReference type="GO" id="GO:0005737">
    <property type="term" value="C:cytoplasm"/>
    <property type="evidence" value="ECO:0007669"/>
    <property type="project" value="InterPro"/>
</dbReference>
<organism evidence="6 7">
    <name type="scientific">Luteibacter anthropi</name>
    <dbReference type="NCBI Taxonomy" id="564369"/>
    <lineage>
        <taxon>Bacteria</taxon>
        <taxon>Pseudomonadati</taxon>
        <taxon>Pseudomonadota</taxon>
        <taxon>Gammaproteobacteria</taxon>
        <taxon>Lysobacterales</taxon>
        <taxon>Rhodanobacteraceae</taxon>
        <taxon>Luteibacter</taxon>
    </lineage>
</organism>
<keyword evidence="5" id="KW-0676">Redox-active center</keyword>
<evidence type="ECO:0000256" key="4">
    <source>
        <dbReference type="ARBA" id="ARBA00023186"/>
    </source>
</evidence>
<name>A0A7X5UDR0_9GAMM</name>
<evidence type="ECO:0000256" key="1">
    <source>
        <dbReference type="ARBA" id="ARBA00022490"/>
    </source>
</evidence>
<dbReference type="InterPro" id="IPR000397">
    <property type="entry name" value="Heat_shock_Hsp33"/>
</dbReference>
<dbReference type="Gene3D" id="3.55.30.10">
    <property type="entry name" value="Hsp33 domain"/>
    <property type="match status" value="1"/>
</dbReference>
<dbReference type="SUPFAM" id="SSF64397">
    <property type="entry name" value="Hsp33 domain"/>
    <property type="match status" value="1"/>
</dbReference>
<dbReference type="AlphaFoldDB" id="A0A7X5UDR0"/>
<dbReference type="SUPFAM" id="SSF118352">
    <property type="entry name" value="HSP33 redox switch-like"/>
    <property type="match status" value="1"/>
</dbReference>
<dbReference type="InterPro" id="IPR023212">
    <property type="entry name" value="Hsp33_helix_hairpin_bin_dom_sf"/>
</dbReference>
<dbReference type="PIRSF" id="PIRSF005261">
    <property type="entry name" value="Heat_shock_Hsp33"/>
    <property type="match status" value="1"/>
</dbReference>
<keyword evidence="4" id="KW-0143">Chaperone</keyword>
<evidence type="ECO:0000256" key="3">
    <source>
        <dbReference type="ARBA" id="ARBA00023157"/>
    </source>
</evidence>
<dbReference type="GO" id="GO:0044183">
    <property type="term" value="F:protein folding chaperone"/>
    <property type="evidence" value="ECO:0007669"/>
    <property type="project" value="TreeGrafter"/>
</dbReference>
<dbReference type="Pfam" id="PF01430">
    <property type="entry name" value="HSP33"/>
    <property type="match status" value="1"/>
</dbReference>
<dbReference type="PANTHER" id="PTHR30111">
    <property type="entry name" value="33 KDA CHAPERONIN"/>
    <property type="match status" value="1"/>
</dbReference>
<dbReference type="Proteomes" id="UP000490980">
    <property type="component" value="Unassembled WGS sequence"/>
</dbReference>
<keyword evidence="1" id="KW-0963">Cytoplasm</keyword>
<protein>
    <submittedName>
        <fullName evidence="6">Hsp33 family molecular chaperone HslO</fullName>
    </submittedName>
</protein>
<proteinExistence type="predicted"/>
<keyword evidence="7" id="KW-1185">Reference proteome</keyword>
<dbReference type="GO" id="GO:0051082">
    <property type="term" value="F:unfolded protein binding"/>
    <property type="evidence" value="ECO:0007669"/>
    <property type="project" value="InterPro"/>
</dbReference>
<evidence type="ECO:0000256" key="2">
    <source>
        <dbReference type="ARBA" id="ARBA00022833"/>
    </source>
</evidence>
<comment type="caution">
    <text evidence="6">The sequence shown here is derived from an EMBL/GenBank/DDBJ whole genome shotgun (WGS) entry which is preliminary data.</text>
</comment>
<dbReference type="RefSeq" id="WP_166951786.1">
    <property type="nucleotide sequence ID" value="NZ_CP077072.1"/>
</dbReference>
<keyword evidence="3" id="KW-1015">Disulfide bond</keyword>
<dbReference type="CDD" id="cd00498">
    <property type="entry name" value="Hsp33"/>
    <property type="match status" value="1"/>
</dbReference>
<dbReference type="PANTHER" id="PTHR30111:SF1">
    <property type="entry name" value="33 KDA CHAPERONIN"/>
    <property type="match status" value="1"/>
</dbReference>